<sequence length="102" mass="11642">MKNITLNHTYTPSPLKDINQDLSVLLKEAEPDEATFLKLVTRRDDFIQQFLTEISDLDKENFVKAELAVNGALVAYANQLFKTSLKQLSSLLRGRKAVKKYK</sequence>
<dbReference type="EMBL" id="JAWDIO010000002">
    <property type="protein sequence ID" value="MDU0355724.1"/>
    <property type="molecule type" value="Genomic_DNA"/>
</dbReference>
<evidence type="ECO:0008006" key="3">
    <source>
        <dbReference type="Google" id="ProtNLM"/>
    </source>
</evidence>
<accession>A0ABU3T0D2</accession>
<name>A0ABU3T0D2_9ALTE</name>
<evidence type="ECO:0000313" key="2">
    <source>
        <dbReference type="Proteomes" id="UP001247805"/>
    </source>
</evidence>
<dbReference type="Proteomes" id="UP001247805">
    <property type="component" value="Unassembled WGS sequence"/>
</dbReference>
<reference evidence="1 2" key="1">
    <citation type="submission" date="2023-10" db="EMBL/GenBank/DDBJ databases">
        <title>Glaciecola aquimarina strain GGW-M5 nov., isolated from a coastal seawater.</title>
        <authorList>
            <person name="Bayburt H."/>
            <person name="Kim J.M."/>
            <person name="Choi B.J."/>
            <person name="Jeon C.O."/>
        </authorList>
    </citation>
    <scope>NUCLEOTIDE SEQUENCE [LARGE SCALE GENOMIC DNA]</scope>
    <source>
        <strain evidence="1 2">KCTC 32108</strain>
    </source>
</reference>
<dbReference type="RefSeq" id="WP_316027250.1">
    <property type="nucleotide sequence ID" value="NZ_JAWDIO010000002.1"/>
</dbReference>
<evidence type="ECO:0000313" key="1">
    <source>
        <dbReference type="EMBL" id="MDU0355724.1"/>
    </source>
</evidence>
<proteinExistence type="predicted"/>
<comment type="caution">
    <text evidence="1">The sequence shown here is derived from an EMBL/GenBank/DDBJ whole genome shotgun (WGS) entry which is preliminary data.</text>
</comment>
<organism evidence="1 2">
    <name type="scientific">Paraglaciecola aquimarina</name>
    <dbReference type="NCBI Taxonomy" id="1235557"/>
    <lineage>
        <taxon>Bacteria</taxon>
        <taxon>Pseudomonadati</taxon>
        <taxon>Pseudomonadota</taxon>
        <taxon>Gammaproteobacteria</taxon>
        <taxon>Alteromonadales</taxon>
        <taxon>Alteromonadaceae</taxon>
        <taxon>Paraglaciecola</taxon>
    </lineage>
</organism>
<keyword evidence="2" id="KW-1185">Reference proteome</keyword>
<protein>
    <recommendedName>
        <fullName evidence="3">Orphan protein</fullName>
    </recommendedName>
</protein>
<gene>
    <name evidence="1" type="ORF">RS130_19205</name>
</gene>